<dbReference type="EMBL" id="CP003566">
    <property type="protein sequence ID" value="AFL55139.1"/>
    <property type="molecule type" value="Genomic_DNA"/>
</dbReference>
<accession>I3XGY3</accession>
<keyword evidence="1" id="KW-0614">Plasmid</keyword>
<proteinExistence type="predicted"/>
<name>I3XGY3_SINF2</name>
<dbReference type="AlphaFoldDB" id="I3XGY3"/>
<dbReference type="HOGENOM" id="CLU_3048034_0_0_5"/>
<evidence type="ECO:0000313" key="1">
    <source>
        <dbReference type="EMBL" id="AFL55139.1"/>
    </source>
</evidence>
<organism evidence="1">
    <name type="scientific">Sinorhizobium fredii (strain USDA 257)</name>
    <dbReference type="NCBI Taxonomy" id="1185652"/>
    <lineage>
        <taxon>Bacteria</taxon>
        <taxon>Pseudomonadati</taxon>
        <taxon>Pseudomonadota</taxon>
        <taxon>Alphaproteobacteria</taxon>
        <taxon>Hyphomicrobiales</taxon>
        <taxon>Rhizobiaceae</taxon>
        <taxon>Sinorhizobium/Ensifer group</taxon>
        <taxon>Sinorhizobium</taxon>
    </lineage>
</organism>
<evidence type="ECO:0000313" key="2">
    <source>
        <dbReference type="Proteomes" id="UP000006180"/>
    </source>
</evidence>
<protein>
    <submittedName>
        <fullName evidence="1">Uncharacterized protein</fullName>
    </submittedName>
</protein>
<reference evidence="1" key="1">
    <citation type="journal article" date="2012" name="J. Bacteriol.">
        <title>Complete genome sequence of the broad-host-range strain Sinorhizobium fredii USDA257.</title>
        <authorList>
            <person name="Schuldes J."/>
            <person name="Rodriguez Orbegoso M."/>
            <person name="Schmeisser C."/>
            <person name="Krishnan H.B."/>
            <person name="Daniel R."/>
            <person name="Streit W.R."/>
        </authorList>
    </citation>
    <scope>NUCLEOTIDE SEQUENCE [LARGE SCALE GENOMIC DNA]</scope>
    <source>
        <strain evidence="1">USDA 257</strain>
        <plasmid evidence="1">pUSDA257</plasmid>
    </source>
</reference>
<geneLocation type="plasmid" evidence="2">
    <name>pUSDA257 fragment 3</name>
</geneLocation>
<gene>
    <name evidence="1" type="ORF">USDA257_p04240</name>
</gene>
<dbReference type="PATRIC" id="fig|1185652.3.peg.6821"/>
<sequence length="54" mass="5926">MDPHIAAQLATADAVVRGINAGRRERLRASPMRRKIKVAEPLNRRARAPAPLSV</sequence>